<dbReference type="Pfam" id="PF14907">
    <property type="entry name" value="NTP_transf_5"/>
    <property type="match status" value="1"/>
</dbReference>
<dbReference type="Proteomes" id="UP000239735">
    <property type="component" value="Unassembled WGS sequence"/>
</dbReference>
<name>A0A2N9L792_9BACT</name>
<dbReference type="AlphaFoldDB" id="A0A2N9L792"/>
<accession>A0A2N9L792</accession>
<reference evidence="2" key="1">
    <citation type="submission" date="2018-02" db="EMBL/GenBank/DDBJ databases">
        <authorList>
            <person name="Hausmann B."/>
        </authorList>
    </citation>
    <scope>NUCLEOTIDE SEQUENCE [LARGE SCALE GENOMIC DNA]</scope>
    <source>
        <strain evidence="2">Peat soil MAG SbA5</strain>
    </source>
</reference>
<proteinExistence type="predicted"/>
<evidence type="ECO:0000313" key="2">
    <source>
        <dbReference type="Proteomes" id="UP000239735"/>
    </source>
</evidence>
<evidence type="ECO:0000313" key="1">
    <source>
        <dbReference type="EMBL" id="SPE19111.1"/>
    </source>
</evidence>
<protein>
    <recommendedName>
        <fullName evidence="3">Nucleotidyltransferase family protein</fullName>
    </recommendedName>
</protein>
<gene>
    <name evidence="1" type="ORF">SBA5_200023</name>
</gene>
<organism evidence="1 2">
    <name type="scientific">Candidatus Sulfuritelmatomonas gaucii</name>
    <dbReference type="NCBI Taxonomy" id="2043161"/>
    <lineage>
        <taxon>Bacteria</taxon>
        <taxon>Pseudomonadati</taxon>
        <taxon>Acidobacteriota</taxon>
        <taxon>Terriglobia</taxon>
        <taxon>Terriglobales</taxon>
        <taxon>Acidobacteriaceae</taxon>
        <taxon>Candidatus Sulfuritelmatomonas</taxon>
    </lineage>
</organism>
<evidence type="ECO:0008006" key="3">
    <source>
        <dbReference type="Google" id="ProtNLM"/>
    </source>
</evidence>
<dbReference type="OrthoDB" id="9773927at2"/>
<sequence length="380" mass="43387">MDQEVAALLVAGARVKGKTDDRAVRELCEKVHDWDEVLRVGEEHSMLPTLFVRLAKSGAEVPPEAMERLEAAYRRNAFHCMTNGAELITLLHAFRSAGIEQAVPFKGVVLGATAYGDWTSRHAGDVDILINLRDRERAEAVMLYNGYELRNPLGPDGNPAACRFYESHFERERDGMVVELRWHLDLAQPRFTRHLGMDWLWPHRQKITLAGEEIEGLDVNVTLLLLCMHGSKHLWTRLLWICDVARLLESNPNLDWGMVKYEARKAGLGHVLAWGVLLAHRVAGAEVNPKVLRRFQAESATRRMTRHVEEHLFDAPGTVPEGMTPYTIAMLDWKDRARLLSMDMLRPNQRDRAVVNLPKPLYGLYYLIRPIRLLLDRSAR</sequence>
<dbReference type="EMBL" id="OKRB01000076">
    <property type="protein sequence ID" value="SPE19111.1"/>
    <property type="molecule type" value="Genomic_DNA"/>
</dbReference>
<dbReference type="InterPro" id="IPR039498">
    <property type="entry name" value="NTP_transf_5"/>
</dbReference>